<keyword evidence="1" id="KW-0413">Isomerase</keyword>
<dbReference type="GO" id="GO:0016853">
    <property type="term" value="F:isomerase activity"/>
    <property type="evidence" value="ECO:0007669"/>
    <property type="project" value="UniProtKB-KW"/>
</dbReference>
<dbReference type="RefSeq" id="WP_015807405.1">
    <property type="nucleotide sequence ID" value="NC_013061.1"/>
</dbReference>
<reference evidence="1 2" key="1">
    <citation type="journal article" date="2009" name="Stand. Genomic Sci.">
        <title>Complete genome sequence of Pedobacter heparinus type strain (HIM 762-3).</title>
        <authorList>
            <person name="Han C."/>
            <person name="Spring S."/>
            <person name="Lapidus A."/>
            <person name="Del Rio T.G."/>
            <person name="Tice H."/>
            <person name="Copeland A."/>
            <person name="Cheng J.F."/>
            <person name="Lucas S."/>
            <person name="Chen F."/>
            <person name="Nolan M."/>
            <person name="Bruce D."/>
            <person name="Goodwin L."/>
            <person name="Pitluck S."/>
            <person name="Ivanova N."/>
            <person name="Mavromatis K."/>
            <person name="Mikhailova N."/>
            <person name="Pati A."/>
            <person name="Chen A."/>
            <person name="Palaniappan K."/>
            <person name="Land M."/>
            <person name="Hauser L."/>
            <person name="Chang Y.J."/>
            <person name="Jeffries C.C."/>
            <person name="Saunders E."/>
            <person name="Chertkov O."/>
            <person name="Brettin T."/>
            <person name="Goker M."/>
            <person name="Rohde M."/>
            <person name="Bristow J."/>
            <person name="Eisen J.A."/>
            <person name="Markowitz V."/>
            <person name="Hugenholtz P."/>
            <person name="Kyrpides N.C."/>
            <person name="Klenk H.P."/>
            <person name="Detter J.C."/>
        </authorList>
    </citation>
    <scope>NUCLEOTIDE SEQUENCE [LARGE SCALE GENOMIC DNA]</scope>
    <source>
        <strain evidence="2">ATCC 13125 / DSM 2366 / CIP 104194 / JCM 7457 / NBRC 12017 / NCIMB 9290 / NRRL B-14731 / HIM 762-3</strain>
    </source>
</reference>
<dbReference type="SUPFAM" id="SSF51658">
    <property type="entry name" value="Xylose isomerase-like"/>
    <property type="match status" value="1"/>
</dbReference>
<dbReference type="Proteomes" id="UP000000852">
    <property type="component" value="Chromosome"/>
</dbReference>
<dbReference type="EMBL" id="CP001681">
    <property type="protein sequence ID" value="ACU03790.1"/>
    <property type="molecule type" value="Genomic_DNA"/>
</dbReference>
<protein>
    <submittedName>
        <fullName evidence="1">Xylose isomerase domain protein TIM barrel</fullName>
    </submittedName>
</protein>
<proteinExistence type="predicted"/>
<dbReference type="AlphaFoldDB" id="C6XU04"/>
<evidence type="ECO:0000313" key="2">
    <source>
        <dbReference type="Proteomes" id="UP000000852"/>
    </source>
</evidence>
<dbReference type="Gene3D" id="3.20.20.150">
    <property type="entry name" value="Divalent-metal-dependent TIM barrel enzymes"/>
    <property type="match status" value="1"/>
</dbReference>
<name>C6XU04_PEDHD</name>
<keyword evidence="2" id="KW-1185">Reference proteome</keyword>
<evidence type="ECO:0000313" key="1">
    <source>
        <dbReference type="EMBL" id="ACU03790.1"/>
    </source>
</evidence>
<sequence>MVNVNFLYPRWGAEHVDWNEFLAEVKEQGYYGIEWYPYGEGDANYETVIAQLKDAGLKYAIVMTVKDEPESEADYFQRLEKQLSELALLGQQSLPPLFISAQTGREYFSLDEVYRCLSICDKVQSETGIKIYQETHRNKWAYGLHKIPEVLKKYPDLRFTLDISHWFCVSESYLEDQRDKLLNILPHVEHIHSRVGYTQGAQIPDVTNPLYKDIVDIHLEIWQQWVDLKKINGVENITISTEFGPPPYLITTGHTDTDYLKQWEQNLWIKKYLIQLLNLT</sequence>
<accession>C6XU04</accession>
<gene>
    <name evidence="1" type="ordered locus">Phep_1577</name>
</gene>
<dbReference type="eggNOG" id="COG1082">
    <property type="taxonomic scope" value="Bacteria"/>
</dbReference>
<dbReference type="KEGG" id="phe:Phep_1577"/>
<dbReference type="OrthoDB" id="2555274at2"/>
<organism evidence="1 2">
    <name type="scientific">Pedobacter heparinus (strain ATCC 13125 / DSM 2366 / CIP 104194 / JCM 7457 / NBRC 12017 / NCIMB 9290 / NRRL B-14731 / HIM 762-3)</name>
    <dbReference type="NCBI Taxonomy" id="485917"/>
    <lineage>
        <taxon>Bacteria</taxon>
        <taxon>Pseudomonadati</taxon>
        <taxon>Bacteroidota</taxon>
        <taxon>Sphingobacteriia</taxon>
        <taxon>Sphingobacteriales</taxon>
        <taxon>Sphingobacteriaceae</taxon>
        <taxon>Pedobacter</taxon>
    </lineage>
</organism>
<dbReference type="HOGENOM" id="CLU_073994_0_0_10"/>
<dbReference type="InterPro" id="IPR036237">
    <property type="entry name" value="Xyl_isomerase-like_sf"/>
</dbReference>
<dbReference type="STRING" id="485917.Phep_1577"/>